<comment type="caution">
    <text evidence="1">The sequence shown here is derived from an EMBL/GenBank/DDBJ whole genome shotgun (WGS) entry which is preliminary data.</text>
</comment>
<name>A0ACC1R1T9_9HYPO</name>
<organism evidence="1 2">
    <name type="scientific">Lecanicillium saksenae</name>
    <dbReference type="NCBI Taxonomy" id="468837"/>
    <lineage>
        <taxon>Eukaryota</taxon>
        <taxon>Fungi</taxon>
        <taxon>Dikarya</taxon>
        <taxon>Ascomycota</taxon>
        <taxon>Pezizomycotina</taxon>
        <taxon>Sordariomycetes</taxon>
        <taxon>Hypocreomycetidae</taxon>
        <taxon>Hypocreales</taxon>
        <taxon>Cordycipitaceae</taxon>
        <taxon>Lecanicillium</taxon>
    </lineage>
</organism>
<dbReference type="Proteomes" id="UP001148737">
    <property type="component" value="Unassembled WGS sequence"/>
</dbReference>
<accession>A0ACC1R1T9</accession>
<dbReference type="EMBL" id="JANAKD010000178">
    <property type="protein sequence ID" value="KAJ3496570.1"/>
    <property type="molecule type" value="Genomic_DNA"/>
</dbReference>
<keyword evidence="2" id="KW-1185">Reference proteome</keyword>
<proteinExistence type="predicted"/>
<protein>
    <submittedName>
        <fullName evidence="1">Uncharacterized protein</fullName>
    </submittedName>
</protein>
<evidence type="ECO:0000313" key="2">
    <source>
        <dbReference type="Proteomes" id="UP001148737"/>
    </source>
</evidence>
<reference evidence="1" key="1">
    <citation type="submission" date="2022-07" db="EMBL/GenBank/DDBJ databases">
        <title>Genome Sequence of Lecanicillium saksenae.</title>
        <authorList>
            <person name="Buettner E."/>
        </authorList>
    </citation>
    <scope>NUCLEOTIDE SEQUENCE</scope>
    <source>
        <strain evidence="1">VT-O1</strain>
    </source>
</reference>
<sequence>MQLYLDASDSTPSGPRSNLSKSCPGLASSIVISTKLNDPYPSSTTLSSLMSCLPAIPSAPAATVDSSTVYFQASMDQASLTWGGPHKHTSRSSLISVEEDASTELSWLAPNLAVLSMPFAWSPVDNGLSPSAQLSTSGACLNCSIPSSILSSPRDASQDTSRDARQFDTLGDRRLTSTVLPVAVSSKEASRVQPVVVFDLASPLFACGYHQSLVAPRQFQRAATLASWPILSCLAASSNFPRP</sequence>
<evidence type="ECO:0000313" key="1">
    <source>
        <dbReference type="EMBL" id="KAJ3496570.1"/>
    </source>
</evidence>
<gene>
    <name evidence="1" type="ORF">NLG97_g2562</name>
</gene>